<proteinExistence type="predicted"/>
<dbReference type="EMBL" id="SDHZ01000003">
    <property type="protein sequence ID" value="RXK81990.1"/>
    <property type="molecule type" value="Genomic_DNA"/>
</dbReference>
<organism evidence="2 3">
    <name type="scientific">Filimonas effusa</name>
    <dbReference type="NCBI Taxonomy" id="2508721"/>
    <lineage>
        <taxon>Bacteria</taxon>
        <taxon>Pseudomonadati</taxon>
        <taxon>Bacteroidota</taxon>
        <taxon>Chitinophagia</taxon>
        <taxon>Chitinophagales</taxon>
        <taxon>Chitinophagaceae</taxon>
        <taxon>Filimonas</taxon>
    </lineage>
</organism>
<sequence>MPFAYSINKWSAGDQDTSKVASSWFGACIFLVVVASILKAFYNV</sequence>
<dbReference type="InterPro" id="IPR025408">
    <property type="entry name" value="DUF4134"/>
</dbReference>
<protein>
    <submittedName>
        <fullName evidence="2">DUF4134 domain-containing protein</fullName>
    </submittedName>
</protein>
<name>A0A4V1M9Q1_9BACT</name>
<evidence type="ECO:0000256" key="1">
    <source>
        <dbReference type="SAM" id="Phobius"/>
    </source>
</evidence>
<feature type="transmembrane region" description="Helical" evidence="1">
    <location>
        <begin position="20"/>
        <end position="42"/>
    </location>
</feature>
<keyword evidence="1" id="KW-1133">Transmembrane helix</keyword>
<dbReference type="AlphaFoldDB" id="A0A4V1M9Q1"/>
<dbReference type="OrthoDB" id="1029065at2"/>
<keyword evidence="1" id="KW-0812">Transmembrane</keyword>
<keyword evidence="1" id="KW-0472">Membrane</keyword>
<gene>
    <name evidence="2" type="ORF">ESB13_17900</name>
</gene>
<accession>A0A4V1M9Q1</accession>
<dbReference type="Pfam" id="PF13572">
    <property type="entry name" value="DUF4134"/>
    <property type="match status" value="1"/>
</dbReference>
<evidence type="ECO:0000313" key="2">
    <source>
        <dbReference type="EMBL" id="RXK81990.1"/>
    </source>
</evidence>
<dbReference type="Proteomes" id="UP000290545">
    <property type="component" value="Unassembled WGS sequence"/>
</dbReference>
<comment type="caution">
    <text evidence="2">The sequence shown here is derived from an EMBL/GenBank/DDBJ whole genome shotgun (WGS) entry which is preliminary data.</text>
</comment>
<keyword evidence="3" id="KW-1185">Reference proteome</keyword>
<evidence type="ECO:0000313" key="3">
    <source>
        <dbReference type="Proteomes" id="UP000290545"/>
    </source>
</evidence>
<reference evidence="2 3" key="1">
    <citation type="submission" date="2019-01" db="EMBL/GenBank/DDBJ databases">
        <title>Filimonas sp. strain TTM-71.</title>
        <authorList>
            <person name="Chen W.-M."/>
        </authorList>
    </citation>
    <scope>NUCLEOTIDE SEQUENCE [LARGE SCALE GENOMIC DNA]</scope>
    <source>
        <strain evidence="2 3">TTM-71</strain>
    </source>
</reference>